<evidence type="ECO:0008006" key="4">
    <source>
        <dbReference type="Google" id="ProtNLM"/>
    </source>
</evidence>
<accession>A0ABY0BXB7</accession>
<name>A0ABY0BXB7_9GAMM</name>
<evidence type="ECO:0000313" key="2">
    <source>
        <dbReference type="EMBL" id="RUO29020.1"/>
    </source>
</evidence>
<dbReference type="RefSeq" id="WP_126789958.1">
    <property type="nucleotide sequence ID" value="NZ_PIPN01000005.1"/>
</dbReference>
<sequence>MMKAKSILAGAVALGLMVSAPVLADDHGKVNDWLDDYGFSHVTEVEWKSGDRVEVEGFARDGMHSEVVFNADGDVHQEEHERYSREAWGLDLSQLQKAMEHGKEGGIHRFDEIAVSSDGEVEVEGYDEDGSEVDIKLQLDELS</sequence>
<comment type="caution">
    <text evidence="2">The sequence shown here is derived from an EMBL/GenBank/DDBJ whole genome shotgun (WGS) entry which is preliminary data.</text>
</comment>
<dbReference type="EMBL" id="PIPN01000005">
    <property type="protein sequence ID" value="RUO29020.1"/>
    <property type="molecule type" value="Genomic_DNA"/>
</dbReference>
<evidence type="ECO:0000313" key="3">
    <source>
        <dbReference type="Proteomes" id="UP000287410"/>
    </source>
</evidence>
<feature type="signal peptide" evidence="1">
    <location>
        <begin position="1"/>
        <end position="24"/>
    </location>
</feature>
<evidence type="ECO:0000256" key="1">
    <source>
        <dbReference type="SAM" id="SignalP"/>
    </source>
</evidence>
<dbReference type="Proteomes" id="UP000287410">
    <property type="component" value="Unassembled WGS sequence"/>
</dbReference>
<reference evidence="2 3" key="1">
    <citation type="journal article" date="2018" name="Front. Microbiol.">
        <title>Genome-Based Analysis Reveals the Taxonomy and Diversity of the Family Idiomarinaceae.</title>
        <authorList>
            <person name="Liu Y."/>
            <person name="Lai Q."/>
            <person name="Shao Z."/>
        </authorList>
    </citation>
    <scope>NUCLEOTIDE SEQUENCE [LARGE SCALE GENOMIC DNA]</scope>
    <source>
        <strain evidence="2 3">GBSy1</strain>
    </source>
</reference>
<keyword evidence="3" id="KW-1185">Reference proteome</keyword>
<keyword evidence="1" id="KW-0732">Signal</keyword>
<gene>
    <name evidence="2" type="ORF">CWE12_12105</name>
</gene>
<protein>
    <recommendedName>
        <fullName evidence="4">PepSY domain-containing protein</fullName>
    </recommendedName>
</protein>
<feature type="chain" id="PRO_5045424209" description="PepSY domain-containing protein" evidence="1">
    <location>
        <begin position="25"/>
        <end position="143"/>
    </location>
</feature>
<organism evidence="2 3">
    <name type="scientific">Aliidiomarina sedimenti</name>
    <dbReference type="NCBI Taxonomy" id="1933879"/>
    <lineage>
        <taxon>Bacteria</taxon>
        <taxon>Pseudomonadati</taxon>
        <taxon>Pseudomonadota</taxon>
        <taxon>Gammaproteobacteria</taxon>
        <taxon>Alteromonadales</taxon>
        <taxon>Idiomarinaceae</taxon>
        <taxon>Aliidiomarina</taxon>
    </lineage>
</organism>
<proteinExistence type="predicted"/>